<dbReference type="Proteomes" id="UP000268313">
    <property type="component" value="Unassembled WGS sequence"/>
</dbReference>
<dbReference type="Gene3D" id="3.90.70.120">
    <property type="match status" value="1"/>
</dbReference>
<proteinExistence type="predicted"/>
<dbReference type="SUPFAM" id="SSF54001">
    <property type="entry name" value="Cysteine proteinases"/>
    <property type="match status" value="1"/>
</dbReference>
<name>A0A3A8KJK5_9BACT</name>
<evidence type="ECO:0000256" key="1">
    <source>
        <dbReference type="SAM" id="MobiDB-lite"/>
    </source>
</evidence>
<organism evidence="2 3">
    <name type="scientific">Corallococcus carmarthensis</name>
    <dbReference type="NCBI Taxonomy" id="2316728"/>
    <lineage>
        <taxon>Bacteria</taxon>
        <taxon>Pseudomonadati</taxon>
        <taxon>Myxococcota</taxon>
        <taxon>Myxococcia</taxon>
        <taxon>Myxococcales</taxon>
        <taxon>Cystobacterineae</taxon>
        <taxon>Myxococcaceae</taxon>
        <taxon>Corallococcus</taxon>
    </lineage>
</organism>
<dbReference type="RefSeq" id="WP_147449978.1">
    <property type="nucleotide sequence ID" value="NZ_RAWE01000003.1"/>
</dbReference>
<feature type="region of interest" description="Disordered" evidence="1">
    <location>
        <begin position="181"/>
        <end position="200"/>
    </location>
</feature>
<dbReference type="AlphaFoldDB" id="A0A3A8KJK5"/>
<protein>
    <recommendedName>
        <fullName evidence="4">Endonuclease/exonuclease/phosphatase domain-containing protein</fullName>
    </recommendedName>
</protein>
<dbReference type="SUPFAM" id="SSF56219">
    <property type="entry name" value="DNase I-like"/>
    <property type="match status" value="1"/>
</dbReference>
<dbReference type="InterPro" id="IPR038765">
    <property type="entry name" value="Papain-like_cys_pep_sf"/>
</dbReference>
<dbReference type="Gene3D" id="3.60.10.10">
    <property type="entry name" value="Endonuclease/exonuclease/phosphatase"/>
    <property type="match status" value="1"/>
</dbReference>
<dbReference type="InterPro" id="IPR036691">
    <property type="entry name" value="Endo/exonu/phosph_ase_sf"/>
</dbReference>
<evidence type="ECO:0000313" key="2">
    <source>
        <dbReference type="EMBL" id="RKH07537.1"/>
    </source>
</evidence>
<accession>A0A3A8KJK5</accession>
<feature type="region of interest" description="Disordered" evidence="1">
    <location>
        <begin position="38"/>
        <end position="69"/>
    </location>
</feature>
<sequence>MKEGRAGTQEKQAFAGRETFTLRSGQVLFHHQDRDFTARAQSARKQLQSFSTQPDLKDLKRKRPQKDTLQQVIPPYQPPAKRRHLEPKGPVPLEEEEELHLEPGLDLGVGTFNLNHFGEKTAEAKQAILVQLFERNPWLDVLVLQEVNKKGLPLLKAIDFASHGLTLVMGPQMQAVYPKYKGERASGEGEEDDDGLEDDGDVEGYRFKAGDGDWTLGKSQNEWYPIICRNSSRIQLRWRAFNGAKVTREDDSDTDDPIQWAKPVKRTHEPSGWKTKYPLTVKELVATRKLQYQQLNTHFMHWRPVVVYDLVVNGDTRNAVHIGVVHTSPAGKGLGRKGEYEQVSGFFEHIAQELDTHWIIAGDYYVDPEATLKMDSDSKKRQWSDLFHVKADELGLELAVTISATNQTPLHHRSVSSKKNKESYEEKGYVKDWAQVEGRFMLNKRADFFVISRTFALHHTGIFSPVRGLLPVDPNHHALNWWAKTSDHAPTGGIFCTTPFSRKWAENRQLLTDSLRERQSRAEFETWELQKQAVDALLFSLRQVSLMVDGLPQEPRKLACQTCVLIIKALNTPAAVAIRGAPFEPEAQDYSDWKAGAKGVTDQHLSEFFGLCSQAGTSLLLTHGTPLDEFARAFRNAYRAIQQVGIRPRGFDLTPEAQRYDTLKPGARNLPQDFSLRGGSPRTRDLEEGILKLLRDYLQQQKQGGTPTSLSFDTHCIQGSLNQFQVPGGRTACSAMAVLAIAAMLSKGLDSDGIDHVLLEGTALYQRMLTDTEDEALLMEALALSCNGVVDPRVLQPQAPYYNPLEIPEEEITRRGLRLAGAGTVHVERLGEELASILKQHPRVGVALVMGGYTVALTRNDDAFCLFDSHGWKDRRNAFVQRFTFSNVLLELVGKMVRKRTLFDPEVGVTLYLPEDG</sequence>
<reference evidence="3" key="1">
    <citation type="submission" date="2018-09" db="EMBL/GenBank/DDBJ databases">
        <authorList>
            <person name="Livingstone P.G."/>
            <person name="Whitworth D.E."/>
        </authorList>
    </citation>
    <scope>NUCLEOTIDE SEQUENCE [LARGE SCALE GENOMIC DNA]</scope>
    <source>
        <strain evidence="3">CA043D</strain>
    </source>
</reference>
<evidence type="ECO:0000313" key="3">
    <source>
        <dbReference type="Proteomes" id="UP000268313"/>
    </source>
</evidence>
<dbReference type="OrthoDB" id="613785at2"/>
<evidence type="ECO:0008006" key="4">
    <source>
        <dbReference type="Google" id="ProtNLM"/>
    </source>
</evidence>
<comment type="caution">
    <text evidence="2">The sequence shown here is derived from an EMBL/GenBank/DDBJ whole genome shotgun (WGS) entry which is preliminary data.</text>
</comment>
<gene>
    <name evidence="2" type="ORF">D7X32_01890</name>
</gene>
<dbReference type="EMBL" id="RAWE01000003">
    <property type="protein sequence ID" value="RKH07537.1"/>
    <property type="molecule type" value="Genomic_DNA"/>
</dbReference>
<keyword evidence="3" id="KW-1185">Reference proteome</keyword>
<feature type="compositionally biased region" description="Polar residues" evidence="1">
    <location>
        <begin position="39"/>
        <end position="54"/>
    </location>
</feature>
<feature type="compositionally biased region" description="Acidic residues" evidence="1">
    <location>
        <begin position="188"/>
        <end position="200"/>
    </location>
</feature>